<keyword evidence="4" id="KW-1185">Reference proteome</keyword>
<evidence type="ECO:0000256" key="2">
    <source>
        <dbReference type="SAM" id="SignalP"/>
    </source>
</evidence>
<evidence type="ECO:0000256" key="1">
    <source>
        <dbReference type="SAM" id="MobiDB-lite"/>
    </source>
</evidence>
<proteinExistence type="predicted"/>
<accession>A0A183G0T1</accession>
<evidence type="ECO:0000313" key="4">
    <source>
        <dbReference type="Proteomes" id="UP000050761"/>
    </source>
</evidence>
<organism evidence="4 5">
    <name type="scientific">Heligmosomoides polygyrus</name>
    <name type="common">Parasitic roundworm</name>
    <dbReference type="NCBI Taxonomy" id="6339"/>
    <lineage>
        <taxon>Eukaryota</taxon>
        <taxon>Metazoa</taxon>
        <taxon>Ecdysozoa</taxon>
        <taxon>Nematoda</taxon>
        <taxon>Chromadorea</taxon>
        <taxon>Rhabditida</taxon>
        <taxon>Rhabditina</taxon>
        <taxon>Rhabditomorpha</taxon>
        <taxon>Strongyloidea</taxon>
        <taxon>Heligmosomidae</taxon>
        <taxon>Heligmosomoides</taxon>
    </lineage>
</organism>
<dbReference type="OrthoDB" id="10537759at2759"/>
<accession>A0A3P7ZF70</accession>
<feature type="compositionally biased region" description="Basic and acidic residues" evidence="1">
    <location>
        <begin position="95"/>
        <end position="108"/>
    </location>
</feature>
<sequence length="128" mass="13859">MRTAVLLQLTLAFAPLAAIADSDGIYGKISSLSGRNKNRIQIENLESCEGASGLELALCIVERYSGEMQSKQQRNVQMLQELRRNGSAAKKTKSSSKEKGTDQLEKSVPELLDGSIEEATQSANQTGQ</sequence>
<reference evidence="5" key="2">
    <citation type="submission" date="2019-09" db="UniProtKB">
        <authorList>
            <consortium name="WormBaseParasite"/>
        </authorList>
    </citation>
    <scope>IDENTIFICATION</scope>
</reference>
<dbReference type="Proteomes" id="UP000050761">
    <property type="component" value="Unassembled WGS sequence"/>
</dbReference>
<protein>
    <submittedName>
        <fullName evidence="5">Secreted protein</fullName>
    </submittedName>
</protein>
<dbReference type="EMBL" id="UZAH01028500">
    <property type="protein sequence ID" value="VDP00577.1"/>
    <property type="molecule type" value="Genomic_DNA"/>
</dbReference>
<dbReference type="AlphaFoldDB" id="A0A183G0T1"/>
<feature type="region of interest" description="Disordered" evidence="1">
    <location>
        <begin position="83"/>
        <end position="128"/>
    </location>
</feature>
<reference evidence="3 4" key="1">
    <citation type="submission" date="2018-11" db="EMBL/GenBank/DDBJ databases">
        <authorList>
            <consortium name="Pathogen Informatics"/>
        </authorList>
    </citation>
    <scope>NUCLEOTIDE SEQUENCE [LARGE SCALE GENOMIC DNA]</scope>
</reference>
<dbReference type="WBParaSite" id="HPBE_0001472301-mRNA-1">
    <property type="protein sequence ID" value="HPBE_0001472301-mRNA-1"/>
    <property type="gene ID" value="HPBE_0001472301"/>
</dbReference>
<gene>
    <name evidence="3" type="ORF">HPBE_LOCUS14724</name>
</gene>
<keyword evidence="2" id="KW-0732">Signal</keyword>
<feature type="compositionally biased region" description="Polar residues" evidence="1">
    <location>
        <begin position="118"/>
        <end position="128"/>
    </location>
</feature>
<feature type="chain" id="PRO_5044551835" evidence="2">
    <location>
        <begin position="21"/>
        <end position="128"/>
    </location>
</feature>
<feature type="signal peptide" evidence="2">
    <location>
        <begin position="1"/>
        <end position="20"/>
    </location>
</feature>
<evidence type="ECO:0000313" key="3">
    <source>
        <dbReference type="EMBL" id="VDP00577.1"/>
    </source>
</evidence>
<evidence type="ECO:0000313" key="5">
    <source>
        <dbReference type="WBParaSite" id="HPBE_0001472301-mRNA-1"/>
    </source>
</evidence>
<name>A0A183G0T1_HELPZ</name>